<accession>A0ABQ4SCY5</accession>
<dbReference type="Proteomes" id="UP001055153">
    <property type="component" value="Unassembled WGS sequence"/>
</dbReference>
<keyword evidence="2" id="KW-1185">Reference proteome</keyword>
<dbReference type="EMBL" id="BPQQ01000017">
    <property type="protein sequence ID" value="GJD99672.1"/>
    <property type="molecule type" value="Genomic_DNA"/>
</dbReference>
<protein>
    <submittedName>
        <fullName evidence="1">Phosphoglycerate mutase GpmB</fullName>
    </submittedName>
</protein>
<dbReference type="InterPro" id="IPR050275">
    <property type="entry name" value="PGM_Phosphatase"/>
</dbReference>
<gene>
    <name evidence="1" type="primary">gpmB</name>
    <name evidence="1" type="ORF">GMJLKIPL_1590</name>
</gene>
<dbReference type="PANTHER" id="PTHR48100:SF2">
    <property type="entry name" value="CONSERVED PROTEIN"/>
    <property type="match status" value="1"/>
</dbReference>
<dbReference type="InterPro" id="IPR029033">
    <property type="entry name" value="His_PPase_superfam"/>
</dbReference>
<reference evidence="1" key="2">
    <citation type="submission" date="2021-08" db="EMBL/GenBank/DDBJ databases">
        <authorList>
            <person name="Tani A."/>
            <person name="Ola A."/>
            <person name="Ogura Y."/>
            <person name="Katsura K."/>
            <person name="Hayashi T."/>
        </authorList>
    </citation>
    <scope>NUCLEOTIDE SEQUENCE</scope>
    <source>
        <strain evidence="1">DSM 17168</strain>
    </source>
</reference>
<sequence length="224" mass="24250">MAGRHGRRPRGAYLVADARPETRRRMTTTFYLVRHAAHGHLGRTLCGRMPGVSLGEEGRAQAEALAGRLAREDLAAIYASPLERAQETASPLAARTGLPLQTLPALNEIDFGEWSGRSFEELHGDPRWDGWNTARHVTRPPGGETILEAQARAVRGLEELRRAHGEARLALVSHADVIKLVLAYALGLAADAMGRFEVSPASVSVLVLGDWGAKVESLNERVAA</sequence>
<evidence type="ECO:0000313" key="1">
    <source>
        <dbReference type="EMBL" id="GJD99672.1"/>
    </source>
</evidence>
<name>A0ABQ4SCY5_9HYPH</name>
<dbReference type="InterPro" id="IPR013078">
    <property type="entry name" value="His_Pase_superF_clade-1"/>
</dbReference>
<dbReference type="SMART" id="SM00855">
    <property type="entry name" value="PGAM"/>
    <property type="match status" value="1"/>
</dbReference>
<organism evidence="1 2">
    <name type="scientific">Methylobacterium isbiliense</name>
    <dbReference type="NCBI Taxonomy" id="315478"/>
    <lineage>
        <taxon>Bacteria</taxon>
        <taxon>Pseudomonadati</taxon>
        <taxon>Pseudomonadota</taxon>
        <taxon>Alphaproteobacteria</taxon>
        <taxon>Hyphomicrobiales</taxon>
        <taxon>Methylobacteriaceae</taxon>
        <taxon>Methylobacterium</taxon>
    </lineage>
</organism>
<dbReference type="PANTHER" id="PTHR48100">
    <property type="entry name" value="BROAD-SPECIFICITY PHOSPHATASE YOR283W-RELATED"/>
    <property type="match status" value="1"/>
</dbReference>
<comment type="caution">
    <text evidence="1">The sequence shown here is derived from an EMBL/GenBank/DDBJ whole genome shotgun (WGS) entry which is preliminary data.</text>
</comment>
<evidence type="ECO:0000313" key="2">
    <source>
        <dbReference type="Proteomes" id="UP001055153"/>
    </source>
</evidence>
<dbReference type="Pfam" id="PF00300">
    <property type="entry name" value="His_Phos_1"/>
    <property type="match status" value="1"/>
</dbReference>
<dbReference type="CDD" id="cd07067">
    <property type="entry name" value="HP_PGM_like"/>
    <property type="match status" value="1"/>
</dbReference>
<dbReference type="PIRSF" id="PIRSF000709">
    <property type="entry name" value="6PFK_2-Ptase"/>
    <property type="match status" value="1"/>
</dbReference>
<dbReference type="Gene3D" id="3.40.50.1240">
    <property type="entry name" value="Phosphoglycerate mutase-like"/>
    <property type="match status" value="1"/>
</dbReference>
<reference evidence="1" key="1">
    <citation type="journal article" date="2021" name="Front. Microbiol.">
        <title>Comprehensive Comparative Genomics and Phenotyping of Methylobacterium Species.</title>
        <authorList>
            <person name="Alessa O."/>
            <person name="Ogura Y."/>
            <person name="Fujitani Y."/>
            <person name="Takami H."/>
            <person name="Hayashi T."/>
            <person name="Sahin N."/>
            <person name="Tani A."/>
        </authorList>
    </citation>
    <scope>NUCLEOTIDE SEQUENCE</scope>
    <source>
        <strain evidence="1">DSM 17168</strain>
    </source>
</reference>
<proteinExistence type="predicted"/>
<dbReference type="SUPFAM" id="SSF53254">
    <property type="entry name" value="Phosphoglycerate mutase-like"/>
    <property type="match status" value="1"/>
</dbReference>